<reference evidence="6" key="3">
    <citation type="journal article" date="2020" name="Curr. Biol.">
        <title>Chromatin organization in early land plants reveals an ancestral association between H3K27me3, transposons, and constitutive heterochromatin.</title>
        <authorList>
            <person name="Montgomery S.A."/>
            <person name="Tanizawa Y."/>
            <person name="Galik B."/>
            <person name="Wang N."/>
            <person name="Ito T."/>
            <person name="Mochizuki T."/>
            <person name="Akimcheva S."/>
            <person name="Bowman J.L."/>
            <person name="Cognat V."/>
            <person name="Marechal-Drouard L."/>
            <person name="Ekker H."/>
            <person name="Hong S.F."/>
            <person name="Kohchi T."/>
            <person name="Lin S.S."/>
            <person name="Liu L.D."/>
            <person name="Nakamura Y."/>
            <person name="Valeeva L.R."/>
            <person name="Shakirov E.V."/>
            <person name="Shippen D.E."/>
            <person name="Wei W.L."/>
            <person name="Yagura M."/>
            <person name="Yamaoka S."/>
            <person name="Yamato K.T."/>
            <person name="Liu C."/>
            <person name="Berger F."/>
        </authorList>
    </citation>
    <scope>NUCLEOTIDE SEQUENCE [LARGE SCALE GENOMIC DNA]</scope>
    <source>
        <strain evidence="6">Tak-1</strain>
    </source>
</reference>
<keyword evidence="5" id="KW-1185">Reference proteome</keyword>
<feature type="compositionally biased region" description="Polar residues" evidence="1">
    <location>
        <begin position="102"/>
        <end position="111"/>
    </location>
</feature>
<protein>
    <recommendedName>
        <fullName evidence="2">Glycosyltransferase 2-like domain-containing protein</fullName>
    </recommendedName>
</protein>
<evidence type="ECO:0000256" key="1">
    <source>
        <dbReference type="SAM" id="MobiDB-lite"/>
    </source>
</evidence>
<evidence type="ECO:0000313" key="5">
    <source>
        <dbReference type="Proteomes" id="UP000077202"/>
    </source>
</evidence>
<evidence type="ECO:0000259" key="2">
    <source>
        <dbReference type="Pfam" id="PF00535"/>
    </source>
</evidence>
<dbReference type="AlphaFoldDB" id="A0A176VH95"/>
<dbReference type="PANTHER" id="PTHR43685">
    <property type="entry name" value="GLYCOSYLTRANSFERASE"/>
    <property type="match status" value="1"/>
</dbReference>
<dbReference type="InterPro" id="IPR050834">
    <property type="entry name" value="Glycosyltransf_2"/>
</dbReference>
<organism evidence="4 5">
    <name type="scientific">Marchantia polymorpha subsp. ruderalis</name>
    <dbReference type="NCBI Taxonomy" id="1480154"/>
    <lineage>
        <taxon>Eukaryota</taxon>
        <taxon>Viridiplantae</taxon>
        <taxon>Streptophyta</taxon>
        <taxon>Embryophyta</taxon>
        <taxon>Marchantiophyta</taxon>
        <taxon>Marchantiopsida</taxon>
        <taxon>Marchantiidae</taxon>
        <taxon>Marchantiales</taxon>
        <taxon>Marchantiaceae</taxon>
        <taxon>Marchantia</taxon>
    </lineage>
</organism>
<reference evidence="4 5" key="1">
    <citation type="submission" date="2016-03" db="EMBL/GenBank/DDBJ databases">
        <title>Mechanisms controlling the formation of the plant cell surface in tip-growing cells are functionally conserved among land plants.</title>
        <authorList>
            <person name="Honkanen S."/>
            <person name="Jones V.A."/>
            <person name="Morieri G."/>
            <person name="Champion C."/>
            <person name="Hetherington A.J."/>
            <person name="Kelly S."/>
            <person name="Saint-Marcoux D."/>
            <person name="Proust H."/>
            <person name="Prescott H."/>
            <person name="Dolan L."/>
        </authorList>
    </citation>
    <scope>NUCLEOTIDE SEQUENCE [LARGE SCALE GENOMIC DNA]</scope>
    <source>
        <strain evidence="5">cv. Tak-1 and cv. Tak-2</strain>
        <tissue evidence="4">Whole gametophyte</tissue>
    </source>
</reference>
<evidence type="ECO:0000313" key="4">
    <source>
        <dbReference type="EMBL" id="OAE19742.1"/>
    </source>
</evidence>
<reference evidence="3" key="2">
    <citation type="journal article" date="2019" name="Curr. Biol.">
        <title>Chromatin organization in early land plants reveals an ancestral association between H3K27me3, transposons, and constitutive heterochromatin.</title>
        <authorList>
            <person name="Montgomery S.A."/>
            <person name="Tanizawa Y."/>
            <person name="Galik B."/>
            <person name="Wang N."/>
            <person name="Ito T."/>
            <person name="Mochizuki T."/>
            <person name="Akimcheva S."/>
            <person name="Bowman J."/>
            <person name="Cognat V."/>
            <person name="Drouard L."/>
            <person name="Ekker H."/>
            <person name="Houng S."/>
            <person name="Kohchi T."/>
            <person name="Lin S."/>
            <person name="Liu L.D."/>
            <person name="Nakamura Y."/>
            <person name="Valeeva L.R."/>
            <person name="Shakirov E.V."/>
            <person name="Shippen D.E."/>
            <person name="Wei W."/>
            <person name="Yagura M."/>
            <person name="Yamaoka S."/>
            <person name="Yamato K.T."/>
            <person name="Liu C."/>
            <person name="Berger F."/>
        </authorList>
    </citation>
    <scope>NUCLEOTIDE SEQUENCE [LARGE SCALE GENOMIC DNA]</scope>
    <source>
        <strain evidence="3">Tak-1</strain>
    </source>
</reference>
<dbReference type="Pfam" id="PF00535">
    <property type="entry name" value="Glycos_transf_2"/>
    <property type="match status" value="2"/>
</dbReference>
<dbReference type="InterPro" id="IPR001173">
    <property type="entry name" value="Glyco_trans_2-like"/>
</dbReference>
<feature type="compositionally biased region" description="Low complexity" evidence="1">
    <location>
        <begin position="79"/>
        <end position="94"/>
    </location>
</feature>
<feature type="domain" description="Glycosyltransferase 2-like" evidence="2">
    <location>
        <begin position="248"/>
        <end position="303"/>
    </location>
</feature>
<gene>
    <name evidence="4" type="ORF">AXG93_2958s1170</name>
    <name evidence="3" type="ORF">Mp_7g19140</name>
</gene>
<dbReference type="Proteomes" id="UP001162541">
    <property type="component" value="Chromosome 7"/>
</dbReference>
<evidence type="ECO:0000313" key="6">
    <source>
        <dbReference type="Proteomes" id="UP001162541"/>
    </source>
</evidence>
<dbReference type="EMBL" id="AP019872">
    <property type="protein sequence ID" value="BBN18050.1"/>
    <property type="molecule type" value="Genomic_DNA"/>
</dbReference>
<accession>A0A176VH95</accession>
<feature type="domain" description="Glycosyltransferase 2-like" evidence="2">
    <location>
        <begin position="149"/>
        <end position="201"/>
    </location>
</feature>
<dbReference type="CDD" id="cd00761">
    <property type="entry name" value="Glyco_tranf_GTA_type"/>
    <property type="match status" value="1"/>
</dbReference>
<dbReference type="PANTHER" id="PTHR43685:SF3">
    <property type="entry name" value="SLR2126 PROTEIN"/>
    <property type="match status" value="1"/>
</dbReference>
<feature type="region of interest" description="Disordered" evidence="1">
    <location>
        <begin position="201"/>
        <end position="247"/>
    </location>
</feature>
<evidence type="ECO:0000313" key="3">
    <source>
        <dbReference type="EMBL" id="BBN18050.1"/>
    </source>
</evidence>
<dbReference type="Gene3D" id="3.90.550.10">
    <property type="entry name" value="Spore Coat Polysaccharide Biosynthesis Protein SpsA, Chain A"/>
    <property type="match status" value="1"/>
</dbReference>
<feature type="region of interest" description="Disordered" evidence="1">
    <location>
        <begin position="70"/>
        <end position="129"/>
    </location>
</feature>
<name>A0A176VH95_MARPO</name>
<sequence>MAALACCVTCASASHRSSFDAAWLDHHRHHKRVNLGSSRTCHPLNPNPLAVKSSIPCNSQAHFLHVSATQNIDGESSRSRTSAVSGSGVHGSSSPEGDAGSFETTENSVEDSSGLVVEERERSSGMQSQIAEVHEQVSAVENGEDGLWSVVIPTYNRLPILTKCLQALEEQVDYELGGVARFEVIVVDDGSTDGTVEFLTSERDEAHEGCQNVDSQADETRDEDSGRNSRNCRVHGQETGAGSRPFAQQSRRFPHVKLVRQKHAGATTARNLGLKHASGAIIVFIDSDLVVTRSFLRAHGQALREAFLEDGDDRAFTYGRVVNTSNFENPQSEKVKITDYSAAFFATGNVAISRRRLLEAAKLLGADADGPFDVVFSEYGWEDLELGVRLKQGGARIKHAPEAVGYHWHPAFSVNQLPKLIEQEKQRGRSGVRFYQKHPNLNVQLMIQMTPFHELLWFILTLGGLLNERTLEPILRQLEMKDMNRIAAALVSPVLNWHTVQAVKEEAKRLKVN</sequence>
<proteinExistence type="predicted"/>
<dbReference type="EMBL" id="LVLJ01003787">
    <property type="protein sequence ID" value="OAE19742.1"/>
    <property type="molecule type" value="Genomic_DNA"/>
</dbReference>
<dbReference type="InterPro" id="IPR029044">
    <property type="entry name" value="Nucleotide-diphossugar_trans"/>
</dbReference>
<dbReference type="Proteomes" id="UP000077202">
    <property type="component" value="Unassembled WGS sequence"/>
</dbReference>
<dbReference type="SUPFAM" id="SSF53448">
    <property type="entry name" value="Nucleotide-diphospho-sugar transferases"/>
    <property type="match status" value="1"/>
</dbReference>